<evidence type="ECO:0000313" key="1">
    <source>
        <dbReference type="EMBL" id="KAI3744316.1"/>
    </source>
</evidence>
<gene>
    <name evidence="1" type="ORF">L1987_57395</name>
</gene>
<organism evidence="1 2">
    <name type="scientific">Smallanthus sonchifolius</name>
    <dbReference type="NCBI Taxonomy" id="185202"/>
    <lineage>
        <taxon>Eukaryota</taxon>
        <taxon>Viridiplantae</taxon>
        <taxon>Streptophyta</taxon>
        <taxon>Embryophyta</taxon>
        <taxon>Tracheophyta</taxon>
        <taxon>Spermatophyta</taxon>
        <taxon>Magnoliopsida</taxon>
        <taxon>eudicotyledons</taxon>
        <taxon>Gunneridae</taxon>
        <taxon>Pentapetalae</taxon>
        <taxon>asterids</taxon>
        <taxon>campanulids</taxon>
        <taxon>Asterales</taxon>
        <taxon>Asteraceae</taxon>
        <taxon>Asteroideae</taxon>
        <taxon>Heliantheae alliance</taxon>
        <taxon>Millerieae</taxon>
        <taxon>Smallanthus</taxon>
    </lineage>
</organism>
<dbReference type="Proteomes" id="UP001056120">
    <property type="component" value="Linkage Group LG19"/>
</dbReference>
<evidence type="ECO:0000313" key="2">
    <source>
        <dbReference type="Proteomes" id="UP001056120"/>
    </source>
</evidence>
<name>A0ACB9DCW2_9ASTR</name>
<sequence length="104" mass="11672">MWNIWDELHKMGCKHACDAHGLHCVPLYDTLGAGAVKYIICHADISIIFIEETKFYEVFKTLPESGKHLKILSVLSLITKRTEDRGGVCVLIGFAEIFNCLSFG</sequence>
<comment type="caution">
    <text evidence="1">The sequence shown here is derived from an EMBL/GenBank/DDBJ whole genome shotgun (WGS) entry which is preliminary data.</text>
</comment>
<reference evidence="2" key="1">
    <citation type="journal article" date="2022" name="Mol. Ecol. Resour.">
        <title>The genomes of chicory, endive, great burdock and yacon provide insights into Asteraceae palaeo-polyploidization history and plant inulin production.</title>
        <authorList>
            <person name="Fan W."/>
            <person name="Wang S."/>
            <person name="Wang H."/>
            <person name="Wang A."/>
            <person name="Jiang F."/>
            <person name="Liu H."/>
            <person name="Zhao H."/>
            <person name="Xu D."/>
            <person name="Zhang Y."/>
        </authorList>
    </citation>
    <scope>NUCLEOTIDE SEQUENCE [LARGE SCALE GENOMIC DNA]</scope>
    <source>
        <strain evidence="2">cv. Yunnan</strain>
    </source>
</reference>
<keyword evidence="2" id="KW-1185">Reference proteome</keyword>
<reference evidence="1 2" key="2">
    <citation type="journal article" date="2022" name="Mol. Ecol. Resour.">
        <title>The genomes of chicory, endive, great burdock and yacon provide insights into Asteraceae paleo-polyploidization history and plant inulin production.</title>
        <authorList>
            <person name="Fan W."/>
            <person name="Wang S."/>
            <person name="Wang H."/>
            <person name="Wang A."/>
            <person name="Jiang F."/>
            <person name="Liu H."/>
            <person name="Zhao H."/>
            <person name="Xu D."/>
            <person name="Zhang Y."/>
        </authorList>
    </citation>
    <scope>NUCLEOTIDE SEQUENCE [LARGE SCALE GENOMIC DNA]</scope>
    <source>
        <strain evidence="2">cv. Yunnan</strain>
        <tissue evidence="1">Leaves</tissue>
    </source>
</reference>
<dbReference type="EMBL" id="CM042036">
    <property type="protein sequence ID" value="KAI3744316.1"/>
    <property type="molecule type" value="Genomic_DNA"/>
</dbReference>
<proteinExistence type="predicted"/>
<protein>
    <submittedName>
        <fullName evidence="1">Uncharacterized protein</fullName>
    </submittedName>
</protein>
<accession>A0ACB9DCW2</accession>